<name>A0A914PZG4_9BILA</name>
<evidence type="ECO:0000256" key="1">
    <source>
        <dbReference type="SAM" id="MobiDB-lite"/>
    </source>
</evidence>
<organism evidence="2 3">
    <name type="scientific">Panagrolaimus davidi</name>
    <dbReference type="NCBI Taxonomy" id="227884"/>
    <lineage>
        <taxon>Eukaryota</taxon>
        <taxon>Metazoa</taxon>
        <taxon>Ecdysozoa</taxon>
        <taxon>Nematoda</taxon>
        <taxon>Chromadorea</taxon>
        <taxon>Rhabditida</taxon>
        <taxon>Tylenchina</taxon>
        <taxon>Panagrolaimomorpha</taxon>
        <taxon>Panagrolaimoidea</taxon>
        <taxon>Panagrolaimidae</taxon>
        <taxon>Panagrolaimus</taxon>
    </lineage>
</organism>
<keyword evidence="2" id="KW-1185">Reference proteome</keyword>
<reference evidence="3" key="1">
    <citation type="submission" date="2022-11" db="UniProtKB">
        <authorList>
            <consortium name="WormBaseParasite"/>
        </authorList>
    </citation>
    <scope>IDENTIFICATION</scope>
</reference>
<dbReference type="Proteomes" id="UP000887578">
    <property type="component" value="Unplaced"/>
</dbReference>
<sequence>MHRREFLLTSNREAKIKAKLDNGIYSAAGNMQQASISSKSDVITFPPIDISSSSNSMVNQQPPRVNDDIYIDDDDEIHPDFQKETPSAKNIASEKLESEFRFVCPDLYQRAYNTRGKKSRLIVFENEEKIQVRQYSVNSNNCCSIRKRLRSHTPTAPVYYEPPPPNSDKRFIPADRYVFGVGVWNQANWRIFVFDENDKSHGKEFAKNEYKIRKAGIAKRKKKCKEARAAKALIIQQNDEDEEETVDQQTTVALPAPPNPLATLEEIKERDADFYSSSSI</sequence>
<feature type="region of interest" description="Disordered" evidence="1">
    <location>
        <begin position="236"/>
        <end position="267"/>
    </location>
</feature>
<accession>A0A914PZG4</accession>
<protein>
    <submittedName>
        <fullName evidence="3">Uncharacterized protein</fullName>
    </submittedName>
</protein>
<dbReference type="AlphaFoldDB" id="A0A914PZG4"/>
<evidence type="ECO:0000313" key="2">
    <source>
        <dbReference type="Proteomes" id="UP000887578"/>
    </source>
</evidence>
<proteinExistence type="predicted"/>
<evidence type="ECO:0000313" key="3">
    <source>
        <dbReference type="WBParaSite" id="PDA_v2.g21890.t1"/>
    </source>
</evidence>
<dbReference type="WBParaSite" id="PDA_v2.g21890.t1">
    <property type="protein sequence ID" value="PDA_v2.g21890.t1"/>
    <property type="gene ID" value="PDA_v2.g21890"/>
</dbReference>